<keyword evidence="16" id="KW-1185">Reference proteome</keyword>
<dbReference type="PROSITE" id="PS50929">
    <property type="entry name" value="ABC_TM1F"/>
    <property type="match status" value="2"/>
</dbReference>
<evidence type="ECO:0000256" key="10">
    <source>
        <dbReference type="ARBA" id="ARBA00023180"/>
    </source>
</evidence>
<sequence>MSDTTSIELTSTNTKVPLSPDTASDVSPATASKSKSKKKESVAMLKLFRFATPLERLQIIIASICSAGSGALLPASIIIYGAFISNVTTFLDDYNALLNATYPVIHTMTYLGTAILVASYISNCLWIMTGESQTRRIRTLYLHGVLRQDMSWFDTATEGSLNTRLATDTQIIQDGISEKFGRFIMSVSQFITGFVVAFVQGWRLAIVMFAATPFMFIVGGLMGHFTTKYTSASQDAYAQAGTIAENAFNSIRTIYSFNLERRFLNRYKKELDKAFSSGLKRATVSGLGMAASMSSMLCIYALTLWYGSTLVIKDQLTGPTVFIVLLSMILGSVGLFTFPISLAAISAAQGSAYRMFAVIDRVPAIDVDAKEGVVLDSINGDIEFKNVMFSYPTRPGVTILDNLSLKILRGMTIAFVGPSGSGKSTTIQLMQRLYDPLSGSICLDGHDIKTLNVKSLRQNIGIVQQEPTLFNLSIRENILLGCDKEVSDEDLISACQEANCHTFISQLPDGYNTLVGEHGGMLSGGQKQRIAIARAILKSPSILLLDEATSALDTQSERLVQSALDKASSSRTTIVVAHRLSTIKNADLIVVLDHGRIVEQGKHDDLLERHCFYADLVNKQMITDATEDSVMSNDTEALLLEREKLDMQKQAQVIKDEVVLDLSQTNTFTYRDHKKILDIKDDSPANIAHTTAAYDLKLKTLKEEKEKVEKQSPPFKKVFMQMRPEWKYLATGVLSATIAGAVYPIYAFLLSRVVTILSLPGVDISPGPMQGVNLYAFCFFMLAVASFVGYGGQNFSFELAGEFYTRRLRGELFAAFLRQEVGYYDQPENTAGALTTRLAVDTRNVNEMITKSWGDATQLIATVTVGLVIAFVHSWALTLILLLMSPFIIIATAYETSIHRGFEDKTQKANSLSGEVGGEAIREVRTIASLNKQSYFENRFFQTTENPHKLTQRKAYLSSIGFALNRGIGLYTNAVSFYAGMRLIVNGTISFPQMFTTMTVMISTSENIGNSSVFASTFSKAGYSALATFAVLERQPKIDPQLEGIEPANGTIDGDIGFKDVHFRYPARPDVDIFKGEFNLHANSGQTIAIVGPSGCGKSTTISMLQRWYDAQSGSVTLDSSNVKSYTLGNLRSHMAIVIQEPVLFDMSIIDNIRFGVDDGIEVTQQEIEDACKAANIHEFISGLPDGYNTKVGSKGSQLSGGQKQRVSIARALIRKPKVLLLDEATSALDSDSERLVQQALDNILEEGGRTTITIAHRLSTIQNSDLICVVKDGRVVEQGSHQYLLSLNGIYSELVREQSLKTL</sequence>
<feature type="transmembrane region" description="Helical" evidence="12">
    <location>
        <begin position="104"/>
        <end position="128"/>
    </location>
</feature>
<evidence type="ECO:0000256" key="11">
    <source>
        <dbReference type="SAM" id="MobiDB-lite"/>
    </source>
</evidence>
<keyword evidence="3" id="KW-0813">Transport</keyword>
<feature type="domain" description="ABC transporter" evidence="13">
    <location>
        <begin position="1056"/>
        <end position="1298"/>
    </location>
</feature>
<dbReference type="Proteomes" id="UP000053815">
    <property type="component" value="Unassembled WGS sequence"/>
</dbReference>
<organism evidence="15">
    <name type="scientific">Mucor ambiguus</name>
    <dbReference type="NCBI Taxonomy" id="91626"/>
    <lineage>
        <taxon>Eukaryota</taxon>
        <taxon>Fungi</taxon>
        <taxon>Fungi incertae sedis</taxon>
        <taxon>Mucoromycota</taxon>
        <taxon>Mucoromycotina</taxon>
        <taxon>Mucoromycetes</taxon>
        <taxon>Mucorales</taxon>
        <taxon>Mucorineae</taxon>
        <taxon>Mucoraceae</taxon>
        <taxon>Mucor</taxon>
    </lineage>
</organism>
<evidence type="ECO:0000256" key="12">
    <source>
        <dbReference type="SAM" id="Phobius"/>
    </source>
</evidence>
<feature type="transmembrane region" description="Helical" evidence="12">
    <location>
        <begin position="205"/>
        <end position="225"/>
    </location>
</feature>
<dbReference type="EMBL" id="DF836317">
    <property type="protein sequence ID" value="GAN02810.1"/>
    <property type="molecule type" value="Genomic_DNA"/>
</dbReference>
<keyword evidence="7" id="KW-0067">ATP-binding</keyword>
<feature type="domain" description="ABC transporter" evidence="13">
    <location>
        <begin position="382"/>
        <end position="619"/>
    </location>
</feature>
<dbReference type="InterPro" id="IPR003439">
    <property type="entry name" value="ABC_transporter-like_ATP-bd"/>
</dbReference>
<feature type="domain" description="ABC transmembrane type-1" evidence="14">
    <location>
        <begin position="730"/>
        <end position="1020"/>
    </location>
</feature>
<evidence type="ECO:0000256" key="8">
    <source>
        <dbReference type="ARBA" id="ARBA00022989"/>
    </source>
</evidence>
<dbReference type="InterPro" id="IPR039421">
    <property type="entry name" value="Type_1_exporter"/>
</dbReference>
<dbReference type="Gene3D" id="3.40.50.300">
    <property type="entry name" value="P-loop containing nucleotide triphosphate hydrolases"/>
    <property type="match status" value="2"/>
</dbReference>
<evidence type="ECO:0000259" key="13">
    <source>
        <dbReference type="PROSITE" id="PS50893"/>
    </source>
</evidence>
<dbReference type="OrthoDB" id="6500128at2759"/>
<dbReference type="GO" id="GO:0090374">
    <property type="term" value="P:oligopeptide export from mitochondrion"/>
    <property type="evidence" value="ECO:0007669"/>
    <property type="project" value="TreeGrafter"/>
</dbReference>
<feature type="compositionally biased region" description="Polar residues" evidence="11">
    <location>
        <begin position="1"/>
        <end position="31"/>
    </location>
</feature>
<evidence type="ECO:0000313" key="16">
    <source>
        <dbReference type="Proteomes" id="UP000053815"/>
    </source>
</evidence>
<dbReference type="InterPro" id="IPR017871">
    <property type="entry name" value="ABC_transporter-like_CS"/>
</dbReference>
<dbReference type="PANTHER" id="PTHR43394:SF16">
    <property type="entry name" value="ABC TRANSPORTER B FAMILY MEMBER 4-LIKE ISOFORM X1"/>
    <property type="match status" value="1"/>
</dbReference>
<name>A0A0C9LSI5_9FUNG</name>
<feature type="transmembrane region" description="Helical" evidence="12">
    <location>
        <begin position="726"/>
        <end position="749"/>
    </location>
</feature>
<keyword evidence="4 12" id="KW-0812">Transmembrane</keyword>
<evidence type="ECO:0000256" key="1">
    <source>
        <dbReference type="ARBA" id="ARBA00004141"/>
    </source>
</evidence>
<dbReference type="FunFam" id="3.40.50.300:FF:000205">
    <property type="entry name" value="ABC transporter B family member 4"/>
    <property type="match status" value="2"/>
</dbReference>
<dbReference type="Pfam" id="PF00005">
    <property type="entry name" value="ABC_tran"/>
    <property type="match status" value="2"/>
</dbReference>
<evidence type="ECO:0000256" key="9">
    <source>
        <dbReference type="ARBA" id="ARBA00023136"/>
    </source>
</evidence>
<keyword evidence="9 12" id="KW-0472">Membrane</keyword>
<dbReference type="GO" id="GO:0015421">
    <property type="term" value="F:ABC-type oligopeptide transporter activity"/>
    <property type="evidence" value="ECO:0007669"/>
    <property type="project" value="TreeGrafter"/>
</dbReference>
<dbReference type="GO" id="GO:0005524">
    <property type="term" value="F:ATP binding"/>
    <property type="evidence" value="ECO:0007669"/>
    <property type="project" value="UniProtKB-KW"/>
</dbReference>
<keyword evidence="10" id="KW-0325">Glycoprotein</keyword>
<dbReference type="PANTHER" id="PTHR43394">
    <property type="entry name" value="ATP-DEPENDENT PERMEASE MDL1, MITOCHONDRIAL"/>
    <property type="match status" value="1"/>
</dbReference>
<feature type="transmembrane region" description="Helical" evidence="12">
    <location>
        <begin position="859"/>
        <end position="884"/>
    </location>
</feature>
<dbReference type="PROSITE" id="PS00211">
    <property type="entry name" value="ABC_TRANSPORTER_1"/>
    <property type="match status" value="2"/>
</dbReference>
<dbReference type="CDD" id="cd03249">
    <property type="entry name" value="ABC_MTABC3_MDL1_MDL2"/>
    <property type="match status" value="2"/>
</dbReference>
<evidence type="ECO:0000256" key="7">
    <source>
        <dbReference type="ARBA" id="ARBA00022840"/>
    </source>
</evidence>
<dbReference type="Pfam" id="PF00664">
    <property type="entry name" value="ABC_membrane"/>
    <property type="match status" value="2"/>
</dbReference>
<dbReference type="PROSITE" id="PS50893">
    <property type="entry name" value="ABC_TRANSPORTER_2"/>
    <property type="match status" value="2"/>
</dbReference>
<feature type="transmembrane region" description="Helical" evidence="12">
    <location>
        <begin position="180"/>
        <end position="199"/>
    </location>
</feature>
<dbReference type="STRING" id="91626.A0A0C9LSI5"/>
<dbReference type="InterPro" id="IPR003593">
    <property type="entry name" value="AAA+_ATPase"/>
</dbReference>
<evidence type="ECO:0000256" key="3">
    <source>
        <dbReference type="ARBA" id="ARBA00022448"/>
    </source>
</evidence>
<dbReference type="InterPro" id="IPR027417">
    <property type="entry name" value="P-loop_NTPase"/>
</dbReference>
<feature type="region of interest" description="Disordered" evidence="11">
    <location>
        <begin position="1"/>
        <end position="33"/>
    </location>
</feature>
<dbReference type="SMART" id="SM00382">
    <property type="entry name" value="AAA"/>
    <property type="match status" value="2"/>
</dbReference>
<accession>A0A0C9LSI5</accession>
<gene>
    <name evidence="15" type="ORF">MAM1_0028c02257</name>
</gene>
<evidence type="ECO:0000313" key="15">
    <source>
        <dbReference type="EMBL" id="GAN02810.1"/>
    </source>
</evidence>
<reference evidence="15" key="1">
    <citation type="submission" date="2014-09" db="EMBL/GenBank/DDBJ databases">
        <title>Draft genome sequence of an oleaginous Mucoromycotina fungus Mucor ambiguus NBRC6742.</title>
        <authorList>
            <person name="Takeda I."/>
            <person name="Yamane N."/>
            <person name="Morita T."/>
            <person name="Tamano K."/>
            <person name="Machida M."/>
            <person name="Baker S."/>
            <person name="Koike H."/>
        </authorList>
    </citation>
    <scope>NUCLEOTIDE SEQUENCE</scope>
    <source>
        <strain evidence="15">NBRC 6742</strain>
    </source>
</reference>
<evidence type="ECO:0000256" key="2">
    <source>
        <dbReference type="ARBA" id="ARBA00007577"/>
    </source>
</evidence>
<dbReference type="CDD" id="cd18578">
    <property type="entry name" value="ABC_6TM_Pgp_ABCB1_D2_like"/>
    <property type="match status" value="1"/>
</dbReference>
<dbReference type="Gene3D" id="1.20.1560.10">
    <property type="entry name" value="ABC transporter type 1, transmembrane domain"/>
    <property type="match status" value="1"/>
</dbReference>
<dbReference type="GO" id="GO:0016887">
    <property type="term" value="F:ATP hydrolysis activity"/>
    <property type="evidence" value="ECO:0007669"/>
    <property type="project" value="InterPro"/>
</dbReference>
<evidence type="ECO:0000256" key="4">
    <source>
        <dbReference type="ARBA" id="ARBA00022692"/>
    </source>
</evidence>
<keyword evidence="8 12" id="KW-1133">Transmembrane helix</keyword>
<comment type="subcellular location">
    <subcellularLocation>
        <location evidence="1">Membrane</location>
        <topology evidence="1">Multi-pass membrane protein</topology>
    </subcellularLocation>
</comment>
<comment type="similarity">
    <text evidence="2">Belongs to the ABC transporter superfamily. ABCB family. Multidrug resistance exporter (TC 3.A.1.201) subfamily.</text>
</comment>
<dbReference type="CDD" id="cd18577">
    <property type="entry name" value="ABC_6TM_Pgp_ABCB1_D1_like"/>
    <property type="match status" value="1"/>
</dbReference>
<dbReference type="SUPFAM" id="SSF90123">
    <property type="entry name" value="ABC transporter transmembrane region"/>
    <property type="match status" value="2"/>
</dbReference>
<feature type="transmembrane region" description="Helical" evidence="12">
    <location>
        <begin position="287"/>
        <end position="308"/>
    </location>
</feature>
<dbReference type="SUPFAM" id="SSF52540">
    <property type="entry name" value="P-loop containing nucleoside triphosphate hydrolases"/>
    <property type="match status" value="2"/>
</dbReference>
<protein>
    <submittedName>
        <fullName evidence="15">Multidrug resistance protein 1</fullName>
    </submittedName>
</protein>
<dbReference type="InterPro" id="IPR036640">
    <property type="entry name" value="ABC1_TM_sf"/>
</dbReference>
<dbReference type="GO" id="GO:0005743">
    <property type="term" value="C:mitochondrial inner membrane"/>
    <property type="evidence" value="ECO:0007669"/>
    <property type="project" value="TreeGrafter"/>
</dbReference>
<keyword evidence="6" id="KW-0547">Nucleotide-binding</keyword>
<feature type="transmembrane region" description="Helical" evidence="12">
    <location>
        <begin position="320"/>
        <end position="345"/>
    </location>
</feature>
<keyword evidence="5" id="KW-0677">Repeat</keyword>
<evidence type="ECO:0000259" key="14">
    <source>
        <dbReference type="PROSITE" id="PS50929"/>
    </source>
</evidence>
<evidence type="ECO:0000256" key="5">
    <source>
        <dbReference type="ARBA" id="ARBA00022737"/>
    </source>
</evidence>
<feature type="transmembrane region" description="Helical" evidence="12">
    <location>
        <begin position="59"/>
        <end position="84"/>
    </location>
</feature>
<evidence type="ECO:0000256" key="6">
    <source>
        <dbReference type="ARBA" id="ARBA00022741"/>
    </source>
</evidence>
<feature type="transmembrane region" description="Helical" evidence="12">
    <location>
        <begin position="769"/>
        <end position="790"/>
    </location>
</feature>
<feature type="domain" description="ABC transmembrane type-1" evidence="14">
    <location>
        <begin position="60"/>
        <end position="347"/>
    </location>
</feature>
<proteinExistence type="inferred from homology"/>
<dbReference type="InterPro" id="IPR011527">
    <property type="entry name" value="ABC1_TM_dom"/>
</dbReference>